<feature type="domain" description="Phosphogluconate dehydrogenase NAD-binding putative C-terminal" evidence="1">
    <location>
        <begin position="204"/>
        <end position="281"/>
    </location>
</feature>
<dbReference type="SUPFAM" id="SSF51735">
    <property type="entry name" value="NAD(P)-binding Rossmann-fold domains"/>
    <property type="match status" value="1"/>
</dbReference>
<dbReference type="InterPro" id="IPR015814">
    <property type="entry name" value="Pgluconate_DH_NAD-bd_C"/>
</dbReference>
<evidence type="ECO:0000313" key="3">
    <source>
        <dbReference type="Proteomes" id="UP001565368"/>
    </source>
</evidence>
<keyword evidence="3" id="KW-1185">Reference proteome</keyword>
<gene>
    <name evidence="2" type="ORF">Q8F55_003225</name>
</gene>
<proteinExistence type="predicted"/>
<dbReference type="Pfam" id="PF09130">
    <property type="entry name" value="DUF1932"/>
    <property type="match status" value="1"/>
</dbReference>
<organism evidence="2 3">
    <name type="scientific">Vanrija albida</name>
    <dbReference type="NCBI Taxonomy" id="181172"/>
    <lineage>
        <taxon>Eukaryota</taxon>
        <taxon>Fungi</taxon>
        <taxon>Dikarya</taxon>
        <taxon>Basidiomycota</taxon>
        <taxon>Agaricomycotina</taxon>
        <taxon>Tremellomycetes</taxon>
        <taxon>Trichosporonales</taxon>
        <taxon>Trichosporonaceae</taxon>
        <taxon>Vanrija</taxon>
    </lineage>
</organism>
<dbReference type="Proteomes" id="UP001565368">
    <property type="component" value="Unassembled WGS sequence"/>
</dbReference>
<evidence type="ECO:0000259" key="1">
    <source>
        <dbReference type="Pfam" id="PF09130"/>
    </source>
</evidence>
<dbReference type="Gene3D" id="3.40.50.720">
    <property type="entry name" value="NAD(P)-binding Rossmann-like Domain"/>
    <property type="match status" value="1"/>
</dbReference>
<name>A0ABR3QBU9_9TREE</name>
<protein>
    <recommendedName>
        <fullName evidence="1">Phosphogluconate dehydrogenase NAD-binding putative C-terminal domain-containing protein</fullName>
    </recommendedName>
</protein>
<accession>A0ABR3QBU9</accession>
<dbReference type="EMBL" id="JBBXJM010000002">
    <property type="protein sequence ID" value="KAL1412214.1"/>
    <property type="molecule type" value="Genomic_DNA"/>
</dbReference>
<evidence type="ECO:0000313" key="2">
    <source>
        <dbReference type="EMBL" id="KAL1412214.1"/>
    </source>
</evidence>
<sequence length="332" mass="34699">MPAIAFLYPGAMGASLASVLHRTQPSYRLLTSIASRSRVTTERSDASGLNNLPLPDVVTQADIIISILPPAAALDLAHIVRALLDENPRTTPPVYVDANAVNPATMAEMAAALGDVPLLDGAIIGFPAKDEYLPKLYLSAAPEWAADLEHVARTLSGGGPGKGLDVRVMQDGGAGAASALKMSYSGLAKGYIGLGAILAIAANAHSPGTARAFMEEMAESQPDRLWNLGGTIHHMIPNAYRFSGEMDQVSEFISTALDLPPDGEPSPATVYTGLATVFERVAADLRSTGRAVGSASHGPEGDAEEVEALLTWVKDSRHLLEAKGYQGNGNGH</sequence>
<dbReference type="InterPro" id="IPR008927">
    <property type="entry name" value="6-PGluconate_DH-like_C_sf"/>
</dbReference>
<dbReference type="RefSeq" id="XP_069212158.1">
    <property type="nucleotide sequence ID" value="XM_069351772.1"/>
</dbReference>
<dbReference type="SUPFAM" id="SSF48179">
    <property type="entry name" value="6-phosphogluconate dehydrogenase C-terminal domain-like"/>
    <property type="match status" value="1"/>
</dbReference>
<dbReference type="InterPro" id="IPR036291">
    <property type="entry name" value="NAD(P)-bd_dom_sf"/>
</dbReference>
<reference evidence="2 3" key="1">
    <citation type="submission" date="2023-08" db="EMBL/GenBank/DDBJ databases">
        <title>Annotated Genome Sequence of Vanrija albida AlHP1.</title>
        <authorList>
            <person name="Herzog R."/>
        </authorList>
    </citation>
    <scope>NUCLEOTIDE SEQUENCE [LARGE SCALE GENOMIC DNA]</scope>
    <source>
        <strain evidence="2 3">AlHP1</strain>
    </source>
</reference>
<dbReference type="GeneID" id="95984268"/>
<comment type="caution">
    <text evidence="2">The sequence shown here is derived from an EMBL/GenBank/DDBJ whole genome shotgun (WGS) entry which is preliminary data.</text>
</comment>